<gene>
    <name evidence="1" type="ORF">H4W79_002968</name>
</gene>
<comment type="caution">
    <text evidence="1">The sequence shown here is derived from an EMBL/GenBank/DDBJ whole genome shotgun (WGS) entry which is preliminary data.</text>
</comment>
<organism evidence="1 2">
    <name type="scientific">Nocardiopsis terrae</name>
    <dbReference type="NCBI Taxonomy" id="372655"/>
    <lineage>
        <taxon>Bacteria</taxon>
        <taxon>Bacillati</taxon>
        <taxon>Actinomycetota</taxon>
        <taxon>Actinomycetes</taxon>
        <taxon>Streptosporangiales</taxon>
        <taxon>Nocardiopsidaceae</taxon>
        <taxon>Nocardiopsis</taxon>
    </lineage>
</organism>
<evidence type="ECO:0000313" key="1">
    <source>
        <dbReference type="EMBL" id="MBE1458754.1"/>
    </source>
</evidence>
<proteinExistence type="predicted"/>
<dbReference type="Proteomes" id="UP000598217">
    <property type="component" value="Unassembled WGS sequence"/>
</dbReference>
<keyword evidence="2" id="KW-1185">Reference proteome</keyword>
<accession>A0ABR9HIA2</accession>
<sequence length="38" mass="4098">MTNGTGTDHDALRVEADGDVAVLVSRWSRGYPIDCFAT</sequence>
<dbReference type="EMBL" id="JADBDY010000001">
    <property type="protein sequence ID" value="MBE1458754.1"/>
    <property type="molecule type" value="Genomic_DNA"/>
</dbReference>
<evidence type="ECO:0000313" key="2">
    <source>
        <dbReference type="Proteomes" id="UP000598217"/>
    </source>
</evidence>
<reference evidence="1 2" key="1">
    <citation type="submission" date="2020-10" db="EMBL/GenBank/DDBJ databases">
        <title>Sequencing the genomes of 1000 actinobacteria strains.</title>
        <authorList>
            <person name="Klenk H.-P."/>
        </authorList>
    </citation>
    <scope>NUCLEOTIDE SEQUENCE [LARGE SCALE GENOMIC DNA]</scope>
    <source>
        <strain evidence="1 2">DSM 45157</strain>
    </source>
</reference>
<protein>
    <submittedName>
        <fullName evidence="1">Uncharacterized protein</fullName>
    </submittedName>
</protein>
<name>A0ABR9HIA2_9ACTN</name>